<evidence type="ECO:0000313" key="2">
    <source>
        <dbReference type="Proteomes" id="UP000295124"/>
    </source>
</evidence>
<sequence length="528" mass="59105">MTAFKETNVRILECAWDALENTRQALRRSRDAMVRDLLLRHVESQQSCSPDDRLTHISTVIRHPAPPLGQGFPLPGKVLRLRLPAGLAEEARSVALLLPGQPLHRGHRDYQARLLADAVTTAIARSASFTDDVLSGLRPVLRQRAALGLWRLAVAATSTHSEREVYLAAAEHDDEYAGVSRAGRVAETLRSHGVAWHDRWRYEMAAHLARKFLSTDSADANQQMLYEQGEEWLEHRDDLEYALPSNHLIKGFSAPRYWSLEGRGSAAVWRAQRQVGLKEIADDLVHDRRTESSDVEPPGWPAKAPEEWQVLAARIATGPWLSRAADGQVLTFEVDGELIYWPVVRTSAADPSTSSAVPGLADVVGVFGDLPVIEVAERILLQLDSDHDEDWRLGSIEVPVHKAFAFGLIDAATRNELIVENRAATLEYMQQVIKGAPVDDRELGQQLRDVMNSPAEFRKIAMLFGADFSAPRALWRWPAESIAGEVQRGRAPQALRWLAAWVLRRSAFALEQSMQKAWHSGFDRFDHR</sequence>
<dbReference type="RefSeq" id="WP_132169870.1">
    <property type="nucleotide sequence ID" value="NZ_SMKX01000060.1"/>
</dbReference>
<gene>
    <name evidence="1" type="ORF">E1263_20860</name>
</gene>
<proteinExistence type="predicted"/>
<dbReference type="EMBL" id="SMKX01000060">
    <property type="protein sequence ID" value="TDD58010.1"/>
    <property type="molecule type" value="Genomic_DNA"/>
</dbReference>
<reference evidence="1 2" key="1">
    <citation type="submission" date="2019-03" db="EMBL/GenBank/DDBJ databases">
        <title>Draft genome sequences of novel Actinobacteria.</title>
        <authorList>
            <person name="Sahin N."/>
            <person name="Ay H."/>
            <person name="Saygin H."/>
        </authorList>
    </citation>
    <scope>NUCLEOTIDE SEQUENCE [LARGE SCALE GENOMIC DNA]</scope>
    <source>
        <strain evidence="1 2">JCM 13523</strain>
    </source>
</reference>
<organism evidence="1 2">
    <name type="scientific">Kribbella antibiotica</name>
    <dbReference type="NCBI Taxonomy" id="190195"/>
    <lineage>
        <taxon>Bacteria</taxon>
        <taxon>Bacillati</taxon>
        <taxon>Actinomycetota</taxon>
        <taxon>Actinomycetes</taxon>
        <taxon>Propionibacteriales</taxon>
        <taxon>Kribbellaceae</taxon>
        <taxon>Kribbella</taxon>
    </lineage>
</organism>
<accession>A0A4R4ZIQ7</accession>
<keyword evidence="2" id="KW-1185">Reference proteome</keyword>
<dbReference type="Proteomes" id="UP000295124">
    <property type="component" value="Unassembled WGS sequence"/>
</dbReference>
<comment type="caution">
    <text evidence="1">The sequence shown here is derived from an EMBL/GenBank/DDBJ whole genome shotgun (WGS) entry which is preliminary data.</text>
</comment>
<dbReference type="AlphaFoldDB" id="A0A4R4ZIQ7"/>
<protein>
    <submittedName>
        <fullName evidence="1">Uncharacterized protein</fullName>
    </submittedName>
</protein>
<dbReference type="OrthoDB" id="3313362at2"/>
<name>A0A4R4ZIQ7_9ACTN</name>
<evidence type="ECO:0000313" key="1">
    <source>
        <dbReference type="EMBL" id="TDD58010.1"/>
    </source>
</evidence>